<evidence type="ECO:0000313" key="3">
    <source>
        <dbReference type="Proteomes" id="UP000608662"/>
    </source>
</evidence>
<evidence type="ECO:0000313" key="2">
    <source>
        <dbReference type="EMBL" id="NLV10485.1"/>
    </source>
</evidence>
<gene>
    <name evidence="2" type="ORF">GOC74_11150</name>
</gene>
<dbReference type="Proteomes" id="UP000608662">
    <property type="component" value="Unassembled WGS sequence"/>
</dbReference>
<dbReference type="RefSeq" id="WP_170094173.1">
    <property type="nucleotide sequence ID" value="NZ_WOYG01000001.1"/>
</dbReference>
<dbReference type="EMBL" id="WOYG01000001">
    <property type="protein sequence ID" value="NLV10485.1"/>
    <property type="molecule type" value="Genomic_DNA"/>
</dbReference>
<dbReference type="AlphaFoldDB" id="A0A847UAP6"/>
<dbReference type="InterPro" id="IPR002937">
    <property type="entry name" value="Amino_oxidase"/>
</dbReference>
<dbReference type="Gene3D" id="3.90.660.10">
    <property type="match status" value="1"/>
</dbReference>
<dbReference type="GO" id="GO:0016491">
    <property type="term" value="F:oxidoreductase activity"/>
    <property type="evidence" value="ECO:0007669"/>
    <property type="project" value="InterPro"/>
</dbReference>
<protein>
    <submittedName>
        <fullName evidence="2">FAD-dependent oxidoreductase</fullName>
    </submittedName>
</protein>
<dbReference type="Pfam" id="PF13450">
    <property type="entry name" value="NAD_binding_8"/>
    <property type="match status" value="1"/>
</dbReference>
<reference evidence="2" key="1">
    <citation type="submission" date="2019-12" db="EMBL/GenBank/DDBJ databases">
        <title>Whole-genome sequence of Halomicrobium mukohataei pws1.</title>
        <authorList>
            <person name="Verma D.K."/>
            <person name="Gopal K."/>
            <person name="Prasad E.S."/>
        </authorList>
    </citation>
    <scope>NUCLEOTIDE SEQUENCE</scope>
    <source>
        <strain evidence="2">Pws1</strain>
    </source>
</reference>
<feature type="domain" description="Amine oxidase" evidence="1">
    <location>
        <begin position="108"/>
        <end position="350"/>
    </location>
</feature>
<dbReference type="PANTHER" id="PTHR16128:SF5">
    <property type="entry name" value="FAD_NAD(P)-BINDING OXIDOREDUCTASE FAMILY PROTEIN"/>
    <property type="match status" value="1"/>
</dbReference>
<dbReference type="Gene3D" id="3.50.50.60">
    <property type="entry name" value="FAD/NAD(P)-binding domain"/>
    <property type="match status" value="1"/>
</dbReference>
<dbReference type="PANTHER" id="PTHR16128">
    <property type="entry name" value="FAD/NAD(P)-BINDING OXIDOREDUCTASE FAMILY PROTEIN"/>
    <property type="match status" value="1"/>
</dbReference>
<sequence>MQRSVAVVGAGAAGAAAAYALREHPVDVTVFEKSGGVCGRAATRRRDGCVYEYGANYLTADDDRVAELVTEELPTDGLSEIDEPVWGFDSDGAIRDAPTRSAEQVSEDRDEQTTRWTYEQGITQLAKRLFAAGDATVHRHTRVESLARSEAGWRVTDADGGTYGPFDATLLTPPGPQTADLLGQSEWRHADRRRLRQAAASVPYRTVVAGLLHYDFELDRPYYGLVSETEDHDVGWVGREECKAGHVPDGETLLLVQMAPDWSVTHYRDDAAALTDAIADATATLLDDDRLAEPDWTDHQHWRYALPDDGVAADALETAPAHDLFVAGDWVAGEARLHAAVRNGLKTGERIGEHL</sequence>
<proteinExistence type="predicted"/>
<dbReference type="SUPFAM" id="SSF51905">
    <property type="entry name" value="FAD/NAD(P)-binding domain"/>
    <property type="match status" value="1"/>
</dbReference>
<comment type="caution">
    <text evidence="2">The sequence shown here is derived from an EMBL/GenBank/DDBJ whole genome shotgun (WGS) entry which is preliminary data.</text>
</comment>
<dbReference type="OrthoDB" id="203052at2157"/>
<evidence type="ECO:0000259" key="1">
    <source>
        <dbReference type="Pfam" id="PF01593"/>
    </source>
</evidence>
<accession>A0A847UAP6</accession>
<name>A0A847UAP6_9EURY</name>
<dbReference type="Pfam" id="PF01593">
    <property type="entry name" value="Amino_oxidase"/>
    <property type="match status" value="1"/>
</dbReference>
<organism evidence="2 3">
    <name type="scientific">Halomicrobium mukohataei</name>
    <dbReference type="NCBI Taxonomy" id="57705"/>
    <lineage>
        <taxon>Archaea</taxon>
        <taxon>Methanobacteriati</taxon>
        <taxon>Methanobacteriota</taxon>
        <taxon>Stenosarchaea group</taxon>
        <taxon>Halobacteria</taxon>
        <taxon>Halobacteriales</taxon>
        <taxon>Haloarculaceae</taxon>
        <taxon>Halomicrobium</taxon>
    </lineage>
</organism>
<dbReference type="InterPro" id="IPR036188">
    <property type="entry name" value="FAD/NAD-bd_sf"/>
</dbReference>